<keyword evidence="2" id="KW-0472">Membrane</keyword>
<evidence type="ECO:0000313" key="4">
    <source>
        <dbReference type="Proteomes" id="UP000270094"/>
    </source>
</evidence>
<keyword evidence="2" id="KW-1133">Transmembrane helix</keyword>
<reference evidence="3 4" key="1">
    <citation type="submission" date="2018-11" db="EMBL/GenBank/DDBJ databases">
        <authorList>
            <consortium name="Pathogen Informatics"/>
        </authorList>
    </citation>
    <scope>NUCLEOTIDE SEQUENCE [LARGE SCALE GENOMIC DNA]</scope>
</reference>
<evidence type="ECO:0000313" key="3">
    <source>
        <dbReference type="EMBL" id="VDM85205.1"/>
    </source>
</evidence>
<feature type="non-terminal residue" evidence="3">
    <location>
        <position position="1"/>
    </location>
</feature>
<keyword evidence="4" id="KW-1185">Reference proteome</keyword>
<feature type="transmembrane region" description="Helical" evidence="2">
    <location>
        <begin position="43"/>
        <end position="70"/>
    </location>
</feature>
<gene>
    <name evidence="3" type="ORF">SVUK_LOCUS20203</name>
</gene>
<dbReference type="AlphaFoldDB" id="A0A3P7LS41"/>
<protein>
    <submittedName>
        <fullName evidence="3">Uncharacterized protein</fullName>
    </submittedName>
</protein>
<sequence length="135" mass="15208">ISVDFSVYHDSIELPVWETNFQRLVYQTDRRDPLATGEDGNRWLWAIGVIVAVMLLLLAATFIVCCCCLLSTKSSDKPVVSKDEEEPLHTLPTPPPSLIDQSRFPDKQVTFTEPGVIIANNHTTPKFEKEPLQVK</sequence>
<dbReference type="Proteomes" id="UP000270094">
    <property type="component" value="Unassembled WGS sequence"/>
</dbReference>
<feature type="region of interest" description="Disordered" evidence="1">
    <location>
        <begin position="75"/>
        <end position="102"/>
    </location>
</feature>
<evidence type="ECO:0000256" key="1">
    <source>
        <dbReference type="SAM" id="MobiDB-lite"/>
    </source>
</evidence>
<dbReference type="OrthoDB" id="10580929at2759"/>
<keyword evidence="2" id="KW-0812">Transmembrane</keyword>
<organism evidence="3 4">
    <name type="scientific">Strongylus vulgaris</name>
    <name type="common">Blood worm</name>
    <dbReference type="NCBI Taxonomy" id="40348"/>
    <lineage>
        <taxon>Eukaryota</taxon>
        <taxon>Metazoa</taxon>
        <taxon>Ecdysozoa</taxon>
        <taxon>Nematoda</taxon>
        <taxon>Chromadorea</taxon>
        <taxon>Rhabditida</taxon>
        <taxon>Rhabditina</taxon>
        <taxon>Rhabditomorpha</taxon>
        <taxon>Strongyloidea</taxon>
        <taxon>Strongylidae</taxon>
        <taxon>Strongylus</taxon>
    </lineage>
</organism>
<proteinExistence type="predicted"/>
<accession>A0A3P7LS41</accession>
<evidence type="ECO:0000256" key="2">
    <source>
        <dbReference type="SAM" id="Phobius"/>
    </source>
</evidence>
<dbReference type="EMBL" id="UYYB01137376">
    <property type="protein sequence ID" value="VDM85205.1"/>
    <property type="molecule type" value="Genomic_DNA"/>
</dbReference>
<name>A0A3P7LS41_STRVU</name>